<comment type="caution">
    <text evidence="1">The sequence shown here is derived from an EMBL/GenBank/DDBJ whole genome shotgun (WGS) entry which is preliminary data.</text>
</comment>
<dbReference type="PROSITE" id="PS00018">
    <property type="entry name" value="EF_HAND_1"/>
    <property type="match status" value="1"/>
</dbReference>
<dbReference type="EMBL" id="DSRU01000129">
    <property type="protein sequence ID" value="HFM97950.1"/>
    <property type="molecule type" value="Genomic_DNA"/>
</dbReference>
<protein>
    <submittedName>
        <fullName evidence="1">DUF937 domain-containing protein</fullName>
    </submittedName>
</protein>
<gene>
    <name evidence="1" type="ORF">ENR64_09320</name>
</gene>
<sequence length="174" mass="18172">MGLFDEILNAMNSPSQQGNEAQLSGILDAVQQLNSNIGTSPDTTQSLVSGLGGYVRSALQQKQATEGMGSVQSLLDQFAGTGANPQAIGALFSPSQQDQVVQGLSQRTGINSQTIAALLPVLIPIVLNLLQTGRNTQNPQAGNNVLGTFLDSDRDGDVDLTDVLGMAGRYLSSR</sequence>
<organism evidence="1">
    <name type="scientific">Oscillatoriales cyanobacterium SpSt-418</name>
    <dbReference type="NCBI Taxonomy" id="2282169"/>
    <lineage>
        <taxon>Bacteria</taxon>
        <taxon>Bacillati</taxon>
        <taxon>Cyanobacteriota</taxon>
        <taxon>Cyanophyceae</taxon>
        <taxon>Oscillatoriophycideae</taxon>
        <taxon>Oscillatoriales</taxon>
    </lineage>
</organism>
<proteinExistence type="predicted"/>
<name>A0A7C3KDT2_9CYAN</name>
<dbReference type="AlphaFoldDB" id="A0A7C3KDT2"/>
<dbReference type="Pfam" id="PF06078">
    <property type="entry name" value="DUF937"/>
    <property type="match status" value="1"/>
</dbReference>
<dbReference type="InterPro" id="IPR009282">
    <property type="entry name" value="DUF937"/>
</dbReference>
<reference evidence="1" key="1">
    <citation type="journal article" date="2020" name="mSystems">
        <title>Genome- and Community-Level Interaction Insights into Carbon Utilization and Element Cycling Functions of Hydrothermarchaeota in Hydrothermal Sediment.</title>
        <authorList>
            <person name="Zhou Z."/>
            <person name="Liu Y."/>
            <person name="Xu W."/>
            <person name="Pan J."/>
            <person name="Luo Z.H."/>
            <person name="Li M."/>
        </authorList>
    </citation>
    <scope>NUCLEOTIDE SEQUENCE [LARGE SCALE GENOMIC DNA]</scope>
    <source>
        <strain evidence="1">SpSt-418</strain>
    </source>
</reference>
<dbReference type="InterPro" id="IPR018247">
    <property type="entry name" value="EF_Hand_1_Ca_BS"/>
</dbReference>
<evidence type="ECO:0000313" key="1">
    <source>
        <dbReference type="EMBL" id="HFM97950.1"/>
    </source>
</evidence>
<accession>A0A7C3KDT2</accession>